<dbReference type="PRINTS" id="PR01790">
    <property type="entry name" value="SMP30FAMILY"/>
</dbReference>
<accession>A0ABT6Y817</accession>
<feature type="domain" description="SMP-30/Gluconolactonase/LRE-like region" evidence="2">
    <location>
        <begin position="17"/>
        <end position="262"/>
    </location>
</feature>
<evidence type="ECO:0000256" key="1">
    <source>
        <dbReference type="ARBA" id="ARBA00008853"/>
    </source>
</evidence>
<keyword evidence="3" id="KW-0378">Hydrolase</keyword>
<dbReference type="Proteomes" id="UP001236507">
    <property type="component" value="Unassembled WGS sequence"/>
</dbReference>
<evidence type="ECO:0000313" key="4">
    <source>
        <dbReference type="Proteomes" id="UP001236507"/>
    </source>
</evidence>
<dbReference type="Gene3D" id="2.120.10.30">
    <property type="entry name" value="TolB, C-terminal domain"/>
    <property type="match status" value="1"/>
</dbReference>
<evidence type="ECO:0000259" key="2">
    <source>
        <dbReference type="Pfam" id="PF08450"/>
    </source>
</evidence>
<protein>
    <submittedName>
        <fullName evidence="3">SMP-30/gluconolactonase/LRE family protein</fullName>
        <ecNumber evidence="3">3.1.1.99</ecNumber>
    </submittedName>
</protein>
<reference evidence="3 4" key="1">
    <citation type="submission" date="2023-05" db="EMBL/GenBank/DDBJ databases">
        <title>Novel species of genus Flectobacillus isolated from stream in China.</title>
        <authorList>
            <person name="Lu H."/>
        </authorList>
    </citation>
    <scope>NUCLEOTIDE SEQUENCE [LARGE SCALE GENOMIC DNA]</scope>
    <source>
        <strain evidence="3 4">KCTC 42575</strain>
    </source>
</reference>
<comment type="caution">
    <text evidence="3">The sequence shown here is derived from an EMBL/GenBank/DDBJ whole genome shotgun (WGS) entry which is preliminary data.</text>
</comment>
<keyword evidence="4" id="KW-1185">Reference proteome</keyword>
<evidence type="ECO:0000313" key="3">
    <source>
        <dbReference type="EMBL" id="MDI9859681.1"/>
    </source>
</evidence>
<dbReference type="EMBL" id="JASHIF010000008">
    <property type="protein sequence ID" value="MDI9859681.1"/>
    <property type="molecule type" value="Genomic_DNA"/>
</dbReference>
<comment type="similarity">
    <text evidence="1">Belongs to the SMP-30/CGR1 family.</text>
</comment>
<organism evidence="3 4">
    <name type="scientific">Flectobacillus roseus</name>
    <dbReference type="NCBI Taxonomy" id="502259"/>
    <lineage>
        <taxon>Bacteria</taxon>
        <taxon>Pseudomonadati</taxon>
        <taxon>Bacteroidota</taxon>
        <taxon>Cytophagia</taxon>
        <taxon>Cytophagales</taxon>
        <taxon>Flectobacillaceae</taxon>
        <taxon>Flectobacillus</taxon>
    </lineage>
</organism>
<dbReference type="InterPro" id="IPR005511">
    <property type="entry name" value="SMP-30"/>
</dbReference>
<dbReference type="PANTHER" id="PTHR10907:SF47">
    <property type="entry name" value="REGUCALCIN"/>
    <property type="match status" value="1"/>
</dbReference>
<name>A0ABT6Y817_9BACT</name>
<dbReference type="InterPro" id="IPR011042">
    <property type="entry name" value="6-blade_b-propeller_TolB-like"/>
</dbReference>
<dbReference type="GO" id="GO:0016787">
    <property type="term" value="F:hydrolase activity"/>
    <property type="evidence" value="ECO:0007669"/>
    <property type="project" value="UniProtKB-KW"/>
</dbReference>
<dbReference type="EC" id="3.1.1.99" evidence="3"/>
<dbReference type="PANTHER" id="PTHR10907">
    <property type="entry name" value="REGUCALCIN"/>
    <property type="match status" value="1"/>
</dbReference>
<dbReference type="InterPro" id="IPR013658">
    <property type="entry name" value="SGL"/>
</dbReference>
<sequence length="296" mass="33412">MKKVYQAEVLLESSCRLGEGPVWCSSTNAIYWVDIEGRTINWYLLDSQVHHFSAISKRIGMVALTESPYKLLLGLQGSLCWYDVKTGALELWKPMEAHLTYNRCNDGQIDLKGRLWVGTMQIENQRNEGNLYCISTAGEQIHLLSKLGISNGMAWSSDGAYFFFIDSLKRNIRRFVINEVGALVLTKEKIIYQSKNRGELPDGMCMDAEGNLWVAFWGGFRVACINTKTGEELAEIKLPVPNVTSCNWIGPDFSELVITTAREGLDEHELLAYPMSGHVFRCKVDVKGIEARRFAI</sequence>
<proteinExistence type="inferred from homology"/>
<gene>
    <name evidence="3" type="ORF">QM524_10705</name>
</gene>
<dbReference type="Pfam" id="PF08450">
    <property type="entry name" value="SGL"/>
    <property type="match status" value="1"/>
</dbReference>
<dbReference type="SUPFAM" id="SSF63829">
    <property type="entry name" value="Calcium-dependent phosphotriesterase"/>
    <property type="match status" value="1"/>
</dbReference>
<dbReference type="RefSeq" id="WP_283344579.1">
    <property type="nucleotide sequence ID" value="NZ_JASHIF010000008.1"/>
</dbReference>